<dbReference type="CDD" id="cd06150">
    <property type="entry name" value="YjgF_YER057c_UK114_like_2"/>
    <property type="match status" value="1"/>
</dbReference>
<accession>A0A2C9EG23</accession>
<dbReference type="Pfam" id="PF01042">
    <property type="entry name" value="Ribonuc_L-PSP"/>
    <property type="match status" value="1"/>
</dbReference>
<dbReference type="PANTHER" id="PTHR47328:SF1">
    <property type="entry name" value="RUTC FAMILY PROTEIN YOAB"/>
    <property type="match status" value="1"/>
</dbReference>
<dbReference type="PANTHER" id="PTHR47328">
    <property type="match status" value="1"/>
</dbReference>
<gene>
    <name evidence="1" type="ORF">PFLCHA0_c08070</name>
</gene>
<dbReference type="InterPro" id="IPR035959">
    <property type="entry name" value="RutC-like_sf"/>
</dbReference>
<dbReference type="HOGENOM" id="CLU_100715_6_1_6"/>
<dbReference type="InterPro" id="IPR006175">
    <property type="entry name" value="YjgF/YER057c/UK114"/>
</dbReference>
<dbReference type="EMBL" id="CP003190">
    <property type="protein sequence ID" value="AGL82601.1"/>
    <property type="molecule type" value="Genomic_DNA"/>
</dbReference>
<dbReference type="KEGG" id="pprc:PFLCHA0_c08070"/>
<proteinExistence type="predicted"/>
<dbReference type="SUPFAM" id="SSF55298">
    <property type="entry name" value="YjgF-like"/>
    <property type="match status" value="1"/>
</dbReference>
<dbReference type="InterPro" id="IPR035709">
    <property type="entry name" value="YoaB-like"/>
</dbReference>
<dbReference type="AlphaFoldDB" id="A0A2C9EG23"/>
<sequence>MDEPMDLDMTSSLQRIGTTARFSQAVIHNRTVYLAGQVSQLTEGDIRAQTQDVLQQIDALLARAGTDKGHLLSAQIWLKDMADYPAMNLLWDAWLEGVQAPVRACVQAPMAKPHYRIEVLVIAAQPA</sequence>
<dbReference type="Gene3D" id="3.30.1330.40">
    <property type="entry name" value="RutC-like"/>
    <property type="match status" value="1"/>
</dbReference>
<protein>
    <submittedName>
        <fullName evidence="1">RutC family protein HI</fullName>
    </submittedName>
</protein>
<dbReference type="Proteomes" id="UP000013940">
    <property type="component" value="Chromosome"/>
</dbReference>
<dbReference type="eggNOG" id="COG0251">
    <property type="taxonomic scope" value="Bacteria"/>
</dbReference>
<evidence type="ECO:0000313" key="2">
    <source>
        <dbReference type="Proteomes" id="UP000013940"/>
    </source>
</evidence>
<organism evidence="1 2">
    <name type="scientific">Pseudomonas protegens (strain DSM 19095 / LMG 27888 / CFBP 6595 / CHA0)</name>
    <dbReference type="NCBI Taxonomy" id="1124983"/>
    <lineage>
        <taxon>Bacteria</taxon>
        <taxon>Pseudomonadati</taxon>
        <taxon>Pseudomonadota</taxon>
        <taxon>Gammaproteobacteria</taxon>
        <taxon>Pseudomonadales</taxon>
        <taxon>Pseudomonadaceae</taxon>
        <taxon>Pseudomonas</taxon>
    </lineage>
</organism>
<name>A0A2C9EG23_PSEPH</name>
<reference evidence="2" key="1">
    <citation type="journal article" date="2014" name="Genome Announc.">
        <title>Full-genome sequence of the plant growth-promoting bacterium Pseudomonas protegens CHA0.</title>
        <authorList>
            <person name="Jousset A."/>
            <person name="Schuldes J."/>
            <person name="Keel C."/>
            <person name="Maurhofer M."/>
            <person name="Daniel R."/>
            <person name="Scheu S."/>
            <person name="Thuermer A."/>
        </authorList>
    </citation>
    <scope>NUCLEOTIDE SEQUENCE [LARGE SCALE GENOMIC DNA]</scope>
    <source>
        <strain evidence="2">DSM 19095 / LMG 27888 / CFBP 6595 / CHA0</strain>
    </source>
</reference>
<evidence type="ECO:0000313" key="1">
    <source>
        <dbReference type="EMBL" id="AGL82601.1"/>
    </source>
</evidence>